<dbReference type="Proteomes" id="UP000694551">
    <property type="component" value="Unplaced"/>
</dbReference>
<evidence type="ECO:0000256" key="1">
    <source>
        <dbReference type="ARBA" id="ARBA00022729"/>
    </source>
</evidence>
<dbReference type="GO" id="GO:0004252">
    <property type="term" value="F:serine-type endopeptidase activity"/>
    <property type="evidence" value="ECO:0007669"/>
    <property type="project" value="InterPro"/>
</dbReference>
<dbReference type="InterPro" id="IPR009003">
    <property type="entry name" value="Peptidase_S1_PA"/>
</dbReference>
<dbReference type="InterPro" id="IPR043504">
    <property type="entry name" value="Peptidase_S1_PA_chymotrypsin"/>
</dbReference>
<sequence>TWGFPGLMLSLLCLCRSGMMTCCQVVAPLLLSFLPSAAAGDLVPALVSQLTFQLAKGWFLSQPVPELTTPCNNACAEQEATLIPQDFQKYLGYETVYPNGTCILTTVEVSPGASGMERRQQRWFSISGNHLLMNYPFSATVKVSMGCTGVLVSKRHILTAAHCIHDSKDYVKGAKKIKVGFLTQVQGAGNGRGRLVMRWAHWCSHIRLMAAPAAEEMPWKKVLFPGFDSNRPAELVYCFCGVKDEIVHIIYQHCDARPGASSSGMYGKRKVVRVFSGHQWLEVAGEHHNGNDAVCLTALKFAQICYWIKGDSKSCHTE</sequence>
<organism evidence="4 5">
    <name type="scientific">Strix occidentalis caurina</name>
    <name type="common">northern spotted owl</name>
    <dbReference type="NCBI Taxonomy" id="311401"/>
    <lineage>
        <taxon>Eukaryota</taxon>
        <taxon>Metazoa</taxon>
        <taxon>Chordata</taxon>
        <taxon>Craniata</taxon>
        <taxon>Vertebrata</taxon>
        <taxon>Euteleostomi</taxon>
        <taxon>Archelosauria</taxon>
        <taxon>Archosauria</taxon>
        <taxon>Dinosauria</taxon>
        <taxon>Saurischia</taxon>
        <taxon>Theropoda</taxon>
        <taxon>Coelurosauria</taxon>
        <taxon>Aves</taxon>
        <taxon>Neognathae</taxon>
        <taxon>Neoaves</taxon>
        <taxon>Telluraves</taxon>
        <taxon>Strigiformes</taxon>
        <taxon>Strigidae</taxon>
        <taxon>Strix</taxon>
    </lineage>
</organism>
<dbReference type="AlphaFoldDB" id="A0A8D0FFT2"/>
<dbReference type="InterPro" id="IPR050966">
    <property type="entry name" value="Glutamyl_endopeptidase"/>
</dbReference>
<accession>A0A8D0FFT2</accession>
<dbReference type="PANTHER" id="PTHR15462">
    <property type="entry name" value="SERINE PROTEASE"/>
    <property type="match status" value="1"/>
</dbReference>
<evidence type="ECO:0000256" key="2">
    <source>
        <dbReference type="SAM" id="SignalP"/>
    </source>
</evidence>
<dbReference type="GO" id="GO:0006508">
    <property type="term" value="P:proteolysis"/>
    <property type="evidence" value="ECO:0007669"/>
    <property type="project" value="InterPro"/>
</dbReference>
<dbReference type="Gene3D" id="2.40.10.10">
    <property type="entry name" value="Trypsin-like serine proteases"/>
    <property type="match status" value="1"/>
</dbReference>
<dbReference type="Pfam" id="PF00089">
    <property type="entry name" value="Trypsin"/>
    <property type="match status" value="1"/>
</dbReference>
<protein>
    <recommendedName>
        <fullName evidence="3">Peptidase S1 domain-containing protein</fullName>
    </recommendedName>
</protein>
<keyword evidence="5" id="KW-1185">Reference proteome</keyword>
<keyword evidence="1 2" id="KW-0732">Signal</keyword>
<dbReference type="SUPFAM" id="SSF50494">
    <property type="entry name" value="Trypsin-like serine proteases"/>
    <property type="match status" value="1"/>
</dbReference>
<dbReference type="PANTHER" id="PTHR15462:SF9">
    <property type="entry name" value="SERINE PROTEASE"/>
    <property type="match status" value="1"/>
</dbReference>
<reference evidence="4" key="2">
    <citation type="submission" date="2025-09" db="UniProtKB">
        <authorList>
            <consortium name="Ensembl"/>
        </authorList>
    </citation>
    <scope>IDENTIFICATION</scope>
</reference>
<feature type="chain" id="PRO_5034036219" description="Peptidase S1 domain-containing protein" evidence="2">
    <location>
        <begin position="40"/>
        <end position="318"/>
    </location>
</feature>
<evidence type="ECO:0000259" key="3">
    <source>
        <dbReference type="Pfam" id="PF00089"/>
    </source>
</evidence>
<evidence type="ECO:0000313" key="5">
    <source>
        <dbReference type="Proteomes" id="UP000694551"/>
    </source>
</evidence>
<dbReference type="Ensembl" id="ENSSOCT00000015490.1">
    <property type="protein sequence ID" value="ENSSOCP00000015102.1"/>
    <property type="gene ID" value="ENSSOCG00000011371.1"/>
</dbReference>
<proteinExistence type="predicted"/>
<reference evidence="4" key="1">
    <citation type="submission" date="2025-08" db="UniProtKB">
        <authorList>
            <consortium name="Ensembl"/>
        </authorList>
    </citation>
    <scope>IDENTIFICATION</scope>
</reference>
<evidence type="ECO:0000313" key="4">
    <source>
        <dbReference type="Ensembl" id="ENSSOCP00000015102.1"/>
    </source>
</evidence>
<dbReference type="InterPro" id="IPR001254">
    <property type="entry name" value="Trypsin_dom"/>
</dbReference>
<feature type="signal peptide" evidence="2">
    <location>
        <begin position="1"/>
        <end position="39"/>
    </location>
</feature>
<feature type="domain" description="Peptidase S1" evidence="3">
    <location>
        <begin position="134"/>
        <end position="175"/>
    </location>
</feature>
<name>A0A8D0FFT2_STROC</name>